<dbReference type="STRING" id="1123272.SAMN02745824_1955"/>
<dbReference type="OrthoDB" id="9792392at2"/>
<gene>
    <name evidence="1" type="ORF">SAMN02745824_1955</name>
</gene>
<dbReference type="SUPFAM" id="SSF54909">
    <property type="entry name" value="Dimeric alpha+beta barrel"/>
    <property type="match status" value="1"/>
</dbReference>
<proteinExistence type="predicted"/>
<accession>A0A1N6EJI9</accession>
<protein>
    <submittedName>
        <fullName evidence="1">Uncharacterized conserved protein YbaA, DUF1428 family</fullName>
    </submittedName>
</protein>
<organism evidence="1 2">
    <name type="scientific">Parasphingorhabdus marina DSM 22363</name>
    <dbReference type="NCBI Taxonomy" id="1123272"/>
    <lineage>
        <taxon>Bacteria</taxon>
        <taxon>Pseudomonadati</taxon>
        <taxon>Pseudomonadota</taxon>
        <taxon>Alphaproteobacteria</taxon>
        <taxon>Sphingomonadales</taxon>
        <taxon>Sphingomonadaceae</taxon>
        <taxon>Parasphingorhabdus</taxon>
    </lineage>
</organism>
<evidence type="ECO:0000313" key="1">
    <source>
        <dbReference type="EMBL" id="SIN83137.1"/>
    </source>
</evidence>
<sequence>MYIQGYIVPVLPGKKEAYRAMAKQAGEMFAKYGAIEIVETFEDDVRDGEHTDFRKAVKAEEGEHIVFSWVVWPDKETCEKAEKDMQENEEMEPPEEMPFADKRLIWGGFTPIYTLGRKD</sequence>
<dbReference type="InterPro" id="IPR009874">
    <property type="entry name" value="DUF1428"/>
</dbReference>
<dbReference type="EMBL" id="FSQW01000002">
    <property type="protein sequence ID" value="SIN83137.1"/>
    <property type="molecule type" value="Genomic_DNA"/>
</dbReference>
<name>A0A1N6EJI9_9SPHN</name>
<evidence type="ECO:0000313" key="2">
    <source>
        <dbReference type="Proteomes" id="UP000185192"/>
    </source>
</evidence>
<keyword evidence="2" id="KW-1185">Reference proteome</keyword>
<dbReference type="InterPro" id="IPR011008">
    <property type="entry name" value="Dimeric_a/b-barrel"/>
</dbReference>
<dbReference type="Proteomes" id="UP000185192">
    <property type="component" value="Unassembled WGS sequence"/>
</dbReference>
<dbReference type="Gene3D" id="3.30.70.100">
    <property type="match status" value="1"/>
</dbReference>
<dbReference type="PIRSF" id="PIRSF007028">
    <property type="entry name" value="UCP007028"/>
    <property type="match status" value="1"/>
</dbReference>
<dbReference type="AlphaFoldDB" id="A0A1N6EJI9"/>
<dbReference type="Pfam" id="PF07237">
    <property type="entry name" value="DUF1428"/>
    <property type="match status" value="1"/>
</dbReference>
<dbReference type="RefSeq" id="WP_074205064.1">
    <property type="nucleotide sequence ID" value="NZ_FSQW01000002.1"/>
</dbReference>
<reference evidence="2" key="1">
    <citation type="submission" date="2016-11" db="EMBL/GenBank/DDBJ databases">
        <authorList>
            <person name="Varghese N."/>
            <person name="Submissions S."/>
        </authorList>
    </citation>
    <scope>NUCLEOTIDE SEQUENCE [LARGE SCALE GENOMIC DNA]</scope>
    <source>
        <strain evidence="2">DSM 22363</strain>
    </source>
</reference>